<dbReference type="Proteomes" id="UP001501094">
    <property type="component" value="Unassembled WGS sequence"/>
</dbReference>
<name>A0ABN2NEX3_9MICO</name>
<comment type="caution">
    <text evidence="2">The sequence shown here is derived from an EMBL/GenBank/DDBJ whole genome shotgun (WGS) entry which is preliminary data.</text>
</comment>
<evidence type="ECO:0000313" key="2">
    <source>
        <dbReference type="EMBL" id="GAA1866221.1"/>
    </source>
</evidence>
<feature type="region of interest" description="Disordered" evidence="1">
    <location>
        <begin position="78"/>
        <end position="109"/>
    </location>
</feature>
<keyword evidence="3" id="KW-1185">Reference proteome</keyword>
<feature type="compositionally biased region" description="Low complexity" evidence="1">
    <location>
        <begin position="78"/>
        <end position="91"/>
    </location>
</feature>
<gene>
    <name evidence="2" type="ORF">GCM10009751_25480</name>
</gene>
<evidence type="ECO:0008006" key="4">
    <source>
        <dbReference type="Google" id="ProtNLM"/>
    </source>
</evidence>
<evidence type="ECO:0000313" key="3">
    <source>
        <dbReference type="Proteomes" id="UP001501094"/>
    </source>
</evidence>
<protein>
    <recommendedName>
        <fullName evidence="4">LytR cell envelope-related transcriptional attenuator</fullName>
    </recommendedName>
</protein>
<proteinExistence type="predicted"/>
<dbReference type="EMBL" id="BAAANL010000005">
    <property type="protein sequence ID" value="GAA1866221.1"/>
    <property type="molecule type" value="Genomic_DNA"/>
</dbReference>
<reference evidence="2 3" key="1">
    <citation type="journal article" date="2019" name="Int. J. Syst. Evol. Microbiol.">
        <title>The Global Catalogue of Microorganisms (GCM) 10K type strain sequencing project: providing services to taxonomists for standard genome sequencing and annotation.</title>
        <authorList>
            <consortium name="The Broad Institute Genomics Platform"/>
            <consortium name="The Broad Institute Genome Sequencing Center for Infectious Disease"/>
            <person name="Wu L."/>
            <person name="Ma J."/>
        </authorList>
    </citation>
    <scope>NUCLEOTIDE SEQUENCE [LARGE SCALE GENOMIC DNA]</scope>
    <source>
        <strain evidence="2 3">JCM 14326</strain>
    </source>
</reference>
<sequence>MVSVGPACSRDGGTTGYRIRVPNFSGASRAPRARRDATAAGVVVLATATALLLTACDPLATAEDIGEEFGNARQVEETATGAATAAAPGTTPGAGGSASPSPSPSPEVLPSFDAATVVGDYAPGFPSGLLPMPEGAQLLATSAEPVKGSKPATVQVTLNLSSKKAPGTVMEQVAGLLGKKGFEALDAPAESGMSEQAAFTRTTTVKGAEVAESLLVGVLKDGKRSLLTLSGTVAAVKAS</sequence>
<evidence type="ECO:0000256" key="1">
    <source>
        <dbReference type="SAM" id="MobiDB-lite"/>
    </source>
</evidence>
<accession>A0ABN2NEX3</accession>
<organism evidence="2 3">
    <name type="scientific">Myceligenerans crystallogenes</name>
    <dbReference type="NCBI Taxonomy" id="316335"/>
    <lineage>
        <taxon>Bacteria</taxon>
        <taxon>Bacillati</taxon>
        <taxon>Actinomycetota</taxon>
        <taxon>Actinomycetes</taxon>
        <taxon>Micrococcales</taxon>
        <taxon>Promicromonosporaceae</taxon>
        <taxon>Myceligenerans</taxon>
    </lineage>
</organism>